<name>A0A9W8V3M1_9HYPO</name>
<evidence type="ECO:0000313" key="12">
    <source>
        <dbReference type="Proteomes" id="UP001152087"/>
    </source>
</evidence>
<keyword evidence="7" id="KW-0106">Calcium</keyword>
<comment type="catalytic activity">
    <reaction evidence="9">
        <text>feruloyl-polysaccharide + H2O = ferulate + polysaccharide.</text>
        <dbReference type="EC" id="3.1.1.73"/>
    </reaction>
</comment>
<dbReference type="Pfam" id="PF07519">
    <property type="entry name" value="Tannase"/>
    <property type="match status" value="1"/>
</dbReference>
<keyword evidence="2" id="KW-0719">Serine esterase</keyword>
<evidence type="ECO:0000313" key="11">
    <source>
        <dbReference type="EMBL" id="KAJ4190432.1"/>
    </source>
</evidence>
<dbReference type="EMBL" id="JAOQAV010000011">
    <property type="protein sequence ID" value="KAJ4190432.1"/>
    <property type="molecule type" value="Genomic_DNA"/>
</dbReference>
<dbReference type="InterPro" id="IPR011118">
    <property type="entry name" value="Tannase/feruloyl_esterase"/>
</dbReference>
<evidence type="ECO:0000256" key="10">
    <source>
        <dbReference type="RuleBase" id="RU361238"/>
    </source>
</evidence>
<dbReference type="PANTHER" id="PTHR33938:SF15">
    <property type="entry name" value="FERULOYL ESTERASE B-RELATED"/>
    <property type="match status" value="1"/>
</dbReference>
<dbReference type="Gene3D" id="3.40.50.1820">
    <property type="entry name" value="alpha/beta hydrolase"/>
    <property type="match status" value="1"/>
</dbReference>
<dbReference type="GO" id="GO:0046872">
    <property type="term" value="F:metal ion binding"/>
    <property type="evidence" value="ECO:0007669"/>
    <property type="project" value="UniProtKB-KW"/>
</dbReference>
<comment type="similarity">
    <text evidence="1 10">Belongs to the tannase family.</text>
</comment>
<keyword evidence="12" id="KW-1185">Reference proteome</keyword>
<comment type="caution">
    <text evidence="11">The sequence shown here is derived from an EMBL/GenBank/DDBJ whole genome shotgun (WGS) entry which is preliminary data.</text>
</comment>
<keyword evidence="4" id="KW-0479">Metal-binding</keyword>
<evidence type="ECO:0000256" key="9">
    <source>
        <dbReference type="ARBA" id="ARBA00034075"/>
    </source>
</evidence>
<evidence type="ECO:0000256" key="4">
    <source>
        <dbReference type="ARBA" id="ARBA00022723"/>
    </source>
</evidence>
<protein>
    <recommendedName>
        <fullName evidence="10">Carboxylic ester hydrolase</fullName>
        <ecNumber evidence="10">3.1.1.-</ecNumber>
    </recommendedName>
</protein>
<keyword evidence="3" id="KW-0119">Carbohydrate metabolism</keyword>
<keyword evidence="3" id="KW-0624">Polysaccharide degradation</keyword>
<keyword evidence="8" id="KW-1015">Disulfide bond</keyword>
<keyword evidence="6 10" id="KW-0378">Hydrolase</keyword>
<reference evidence="11" key="1">
    <citation type="submission" date="2022-09" db="EMBL/GenBank/DDBJ databases">
        <title>Fusarium specimens isolated from Avocado Roots.</title>
        <authorList>
            <person name="Stajich J."/>
            <person name="Roper C."/>
            <person name="Heimlech-Rivalta G."/>
        </authorList>
    </citation>
    <scope>NUCLEOTIDE SEQUENCE</scope>
    <source>
        <strain evidence="11">A02</strain>
    </source>
</reference>
<organism evidence="11 12">
    <name type="scientific">Fusarium falciforme</name>
    <dbReference type="NCBI Taxonomy" id="195108"/>
    <lineage>
        <taxon>Eukaryota</taxon>
        <taxon>Fungi</taxon>
        <taxon>Dikarya</taxon>
        <taxon>Ascomycota</taxon>
        <taxon>Pezizomycotina</taxon>
        <taxon>Sordariomycetes</taxon>
        <taxon>Hypocreomycetidae</taxon>
        <taxon>Hypocreales</taxon>
        <taxon>Nectriaceae</taxon>
        <taxon>Fusarium</taxon>
        <taxon>Fusarium solani species complex</taxon>
    </lineage>
</organism>
<dbReference type="GO" id="GO:0030600">
    <property type="term" value="F:feruloyl esterase activity"/>
    <property type="evidence" value="ECO:0007669"/>
    <property type="project" value="UniProtKB-EC"/>
</dbReference>
<dbReference type="InterPro" id="IPR029058">
    <property type="entry name" value="AB_hydrolase_fold"/>
</dbReference>
<evidence type="ECO:0000256" key="1">
    <source>
        <dbReference type="ARBA" id="ARBA00006249"/>
    </source>
</evidence>
<evidence type="ECO:0000256" key="5">
    <source>
        <dbReference type="ARBA" id="ARBA00022729"/>
    </source>
</evidence>
<evidence type="ECO:0000256" key="2">
    <source>
        <dbReference type="ARBA" id="ARBA00022487"/>
    </source>
</evidence>
<dbReference type="Proteomes" id="UP001152087">
    <property type="component" value="Unassembled WGS sequence"/>
</dbReference>
<gene>
    <name evidence="11" type="ORF">NW755_005574</name>
</gene>
<dbReference type="PANTHER" id="PTHR33938">
    <property type="entry name" value="FERULOYL ESTERASE B-RELATED"/>
    <property type="match status" value="1"/>
</dbReference>
<evidence type="ECO:0000256" key="3">
    <source>
        <dbReference type="ARBA" id="ARBA00022651"/>
    </source>
</evidence>
<dbReference type="EC" id="3.1.1.-" evidence="10"/>
<evidence type="ECO:0000256" key="6">
    <source>
        <dbReference type="ARBA" id="ARBA00022801"/>
    </source>
</evidence>
<dbReference type="GO" id="GO:0045493">
    <property type="term" value="P:xylan catabolic process"/>
    <property type="evidence" value="ECO:0007669"/>
    <property type="project" value="UniProtKB-KW"/>
</dbReference>
<dbReference type="SUPFAM" id="SSF53474">
    <property type="entry name" value="alpha/beta-Hydrolases"/>
    <property type="match status" value="1"/>
</dbReference>
<keyword evidence="5" id="KW-0732">Signal</keyword>
<sequence length="569" mass="61850">MHKALNDVFGNDESVSVLHVQHFEPGDYTLSTNPGGPTYPDSGPQQPTIALADKGVTVVKFFIRTTGAKAPTAPDPTAGTDVGIELWFPDPENWTGRILHFADGGFMGNPHVTDPDSATSGNTATLYSQWASDHGFVVGITNGGHFTALDNVTYVGVVDTSYLIKDGEYNVEGWKNVGWQAAHLLAVKSKELTNAYYGRKHRSAYLFGCSTAGRMVYDVAQRFPADYDGLLSVAPSVTGTLYYPSIGYTTIVVNNDGLSFTPTQLEIVSQKAIAHGDTAITGQHDGYITDWQSNSYDPEKDASILRVEDGGNCTDAWALSIAQARALNKIWYGVTSDGSYPDPAEDNGTGLKRPDSQVYWGKLRGTRLLYVTSPSFVPGIFLPVAFLNESLGDPNYFVNGRNAWVNMTYHDYTQYMLAGKAIDDEVIHMNSDNPDISEFKRLGGKMITYHGLADTYSPPPHTVAYYENSANATGGLQEAADFHRLFLVPGMGHCSPVSGSAGQANIPFPQPEQFIDKLVRWVEKDEAPREVVATSSDQQVSRPICAYPALVKYDGHGDVTAAESFSCPE</sequence>
<evidence type="ECO:0000256" key="7">
    <source>
        <dbReference type="ARBA" id="ARBA00022837"/>
    </source>
</evidence>
<evidence type="ECO:0000256" key="8">
    <source>
        <dbReference type="ARBA" id="ARBA00023157"/>
    </source>
</evidence>
<dbReference type="AlphaFoldDB" id="A0A9W8V3M1"/>
<proteinExistence type="inferred from homology"/>
<keyword evidence="3" id="KW-0858">Xylan degradation</keyword>
<accession>A0A9W8V3M1</accession>